<dbReference type="PANTHER" id="PTHR46417:SF1">
    <property type="entry name" value="TRNA (GUANINE-N(1)-)-METHYLTRANSFERASE"/>
    <property type="match status" value="1"/>
</dbReference>
<dbReference type="CDD" id="cd18080">
    <property type="entry name" value="TrmD-like"/>
    <property type="match status" value="1"/>
</dbReference>
<dbReference type="SUPFAM" id="SSF75217">
    <property type="entry name" value="alpha/beta knot"/>
    <property type="match status" value="1"/>
</dbReference>
<evidence type="ECO:0000259" key="16">
    <source>
        <dbReference type="Pfam" id="PF01746"/>
    </source>
</evidence>
<dbReference type="Pfam" id="PF01746">
    <property type="entry name" value="tRNA_m1G_MT"/>
    <property type="match status" value="1"/>
</dbReference>
<dbReference type="NCBIfam" id="NF000648">
    <property type="entry name" value="PRK00026.1"/>
    <property type="match status" value="1"/>
</dbReference>
<dbReference type="InterPro" id="IPR029026">
    <property type="entry name" value="tRNA_m1G_MTases_N"/>
</dbReference>
<dbReference type="NCBIfam" id="TIGR00088">
    <property type="entry name" value="trmD"/>
    <property type="match status" value="1"/>
</dbReference>
<comment type="function">
    <text evidence="1">Specifically methylates guanosine-37 in various tRNAs.</text>
</comment>
<evidence type="ECO:0000313" key="17">
    <source>
        <dbReference type="EMBL" id="KKN92828.1"/>
    </source>
</evidence>
<proteinExistence type="inferred from homology"/>
<evidence type="ECO:0000256" key="6">
    <source>
        <dbReference type="ARBA" id="ARBA00014679"/>
    </source>
</evidence>
<dbReference type="InterPro" id="IPR023148">
    <property type="entry name" value="tRNA_m1G_MeTrfase_C_sf"/>
</dbReference>
<comment type="subcellular location">
    <subcellularLocation>
        <location evidence="2">Cytoplasm</location>
    </subcellularLocation>
</comment>
<dbReference type="HAMAP" id="MF_00605">
    <property type="entry name" value="TrmD"/>
    <property type="match status" value="1"/>
</dbReference>
<evidence type="ECO:0000256" key="15">
    <source>
        <dbReference type="SAM" id="MobiDB-lite"/>
    </source>
</evidence>
<evidence type="ECO:0000256" key="2">
    <source>
        <dbReference type="ARBA" id="ARBA00004496"/>
    </source>
</evidence>
<dbReference type="FunFam" id="3.40.1280.10:FF:000001">
    <property type="entry name" value="tRNA (guanine-N(1)-)-methyltransferase"/>
    <property type="match status" value="1"/>
</dbReference>
<accession>A0A0F9XL45</accession>
<comment type="catalytic activity">
    <reaction evidence="14">
        <text>guanosine(37) in tRNA + S-adenosyl-L-methionine = N(1)-methylguanosine(37) in tRNA + S-adenosyl-L-homocysteine + H(+)</text>
        <dbReference type="Rhea" id="RHEA:36899"/>
        <dbReference type="Rhea" id="RHEA-COMP:10145"/>
        <dbReference type="Rhea" id="RHEA-COMP:10147"/>
        <dbReference type="ChEBI" id="CHEBI:15378"/>
        <dbReference type="ChEBI" id="CHEBI:57856"/>
        <dbReference type="ChEBI" id="CHEBI:59789"/>
        <dbReference type="ChEBI" id="CHEBI:73542"/>
        <dbReference type="ChEBI" id="CHEBI:74269"/>
        <dbReference type="EC" id="2.1.1.228"/>
    </reaction>
</comment>
<comment type="subunit">
    <text evidence="4">Homodimer.</text>
</comment>
<dbReference type="GO" id="GO:0052906">
    <property type="term" value="F:tRNA (guanine(37)-N1)-methyltransferase activity"/>
    <property type="evidence" value="ECO:0007669"/>
    <property type="project" value="UniProtKB-EC"/>
</dbReference>
<dbReference type="InterPro" id="IPR016009">
    <property type="entry name" value="tRNA_MeTrfase_TRMD/TRM10"/>
</dbReference>
<evidence type="ECO:0000256" key="14">
    <source>
        <dbReference type="ARBA" id="ARBA00047783"/>
    </source>
</evidence>
<evidence type="ECO:0000256" key="1">
    <source>
        <dbReference type="ARBA" id="ARBA00002634"/>
    </source>
</evidence>
<dbReference type="FunFam" id="1.10.1270.20:FF:000001">
    <property type="entry name" value="tRNA (guanine-N(1)-)-methyltransferase"/>
    <property type="match status" value="1"/>
</dbReference>
<dbReference type="Gene3D" id="1.10.1270.20">
    <property type="entry name" value="tRNA(m1g37)methyltransferase, domain 2"/>
    <property type="match status" value="1"/>
</dbReference>
<keyword evidence="8" id="KW-0489">Methyltransferase</keyword>
<keyword evidence="10" id="KW-0949">S-adenosyl-L-methionine</keyword>
<keyword evidence="9" id="KW-0808">Transferase</keyword>
<dbReference type="GO" id="GO:0002939">
    <property type="term" value="P:tRNA N1-guanine methylation"/>
    <property type="evidence" value="ECO:0007669"/>
    <property type="project" value="TreeGrafter"/>
</dbReference>
<evidence type="ECO:0000256" key="5">
    <source>
        <dbReference type="ARBA" id="ARBA00012807"/>
    </source>
</evidence>
<feature type="domain" description="tRNA methyltransferase TRMD/TRM10-type" evidence="16">
    <location>
        <begin position="22"/>
        <end position="246"/>
    </location>
</feature>
<dbReference type="Gene3D" id="3.40.1280.10">
    <property type="match status" value="1"/>
</dbReference>
<dbReference type="PANTHER" id="PTHR46417">
    <property type="entry name" value="TRNA (GUANINE-N(1)-)-METHYLTRANSFERASE"/>
    <property type="match status" value="1"/>
</dbReference>
<keyword evidence="7" id="KW-0963">Cytoplasm</keyword>
<protein>
    <recommendedName>
        <fullName evidence="6">tRNA (guanine-N(1)-)-methyltransferase</fullName>
        <ecNumber evidence="5">2.1.1.228</ecNumber>
    </recommendedName>
    <alternativeName>
        <fullName evidence="12">M1G-methyltransferase</fullName>
    </alternativeName>
    <alternativeName>
        <fullName evidence="13">tRNA [GM37] methyltransferase</fullName>
    </alternativeName>
</protein>
<dbReference type="InterPro" id="IPR002649">
    <property type="entry name" value="tRNA_m1G_MeTrfase_TrmD"/>
</dbReference>
<dbReference type="EMBL" id="LAZR01000091">
    <property type="protein sequence ID" value="KKN92828.1"/>
    <property type="molecule type" value="Genomic_DNA"/>
</dbReference>
<evidence type="ECO:0000256" key="9">
    <source>
        <dbReference type="ARBA" id="ARBA00022679"/>
    </source>
</evidence>
<evidence type="ECO:0000256" key="13">
    <source>
        <dbReference type="ARBA" id="ARBA00033392"/>
    </source>
</evidence>
<name>A0A0F9XL45_9ZZZZ</name>
<evidence type="ECO:0000256" key="11">
    <source>
        <dbReference type="ARBA" id="ARBA00022694"/>
    </source>
</evidence>
<evidence type="ECO:0000256" key="4">
    <source>
        <dbReference type="ARBA" id="ARBA00011738"/>
    </source>
</evidence>
<dbReference type="PIRSF" id="PIRSF000386">
    <property type="entry name" value="tRNA_mtase"/>
    <property type="match status" value="1"/>
</dbReference>
<dbReference type="EC" id="2.1.1.228" evidence="5"/>
<keyword evidence="11" id="KW-0819">tRNA processing</keyword>
<evidence type="ECO:0000256" key="7">
    <source>
        <dbReference type="ARBA" id="ARBA00022490"/>
    </source>
</evidence>
<evidence type="ECO:0000256" key="10">
    <source>
        <dbReference type="ARBA" id="ARBA00022691"/>
    </source>
</evidence>
<dbReference type="GO" id="GO:0005829">
    <property type="term" value="C:cytosol"/>
    <property type="evidence" value="ECO:0007669"/>
    <property type="project" value="TreeGrafter"/>
</dbReference>
<organism evidence="17">
    <name type="scientific">marine sediment metagenome</name>
    <dbReference type="NCBI Taxonomy" id="412755"/>
    <lineage>
        <taxon>unclassified sequences</taxon>
        <taxon>metagenomes</taxon>
        <taxon>ecological metagenomes</taxon>
    </lineage>
</organism>
<feature type="region of interest" description="Disordered" evidence="15">
    <location>
        <begin position="238"/>
        <end position="272"/>
    </location>
</feature>
<comment type="caution">
    <text evidence="17">The sequence shown here is derived from an EMBL/GenBank/DDBJ whole genome shotgun (WGS) entry which is preliminary data.</text>
</comment>
<sequence>MRAGGIGPSVRMPLRADAVMALRIDILTLFVEMFDAFCSTSIVGRSVERDLVDVQRTNIRDFATDSYGTVDDAPFGGGVGMVMMYQPVCDAVAHVQSRHPTPGEVILLSPQGAPLKQATVEELAGKDRLILIAGHYEGFDERIRTLADREISIGDFVMSGGEIAAMALADAVIRLQPGALGKDESTHEESFSAGLLEYPHYTRPREIAGMSVPDVLLSGDHARIAAWRLEQAKLRTQQRRPDLWQQYKQQHSNQRDVAPDEGDTPPQEQDRE</sequence>
<dbReference type="AlphaFoldDB" id="A0A0F9XL45"/>
<reference evidence="17" key="1">
    <citation type="journal article" date="2015" name="Nature">
        <title>Complex archaea that bridge the gap between prokaryotes and eukaryotes.</title>
        <authorList>
            <person name="Spang A."/>
            <person name="Saw J.H."/>
            <person name="Jorgensen S.L."/>
            <person name="Zaremba-Niedzwiedzka K."/>
            <person name="Martijn J."/>
            <person name="Lind A.E."/>
            <person name="van Eijk R."/>
            <person name="Schleper C."/>
            <person name="Guy L."/>
            <person name="Ettema T.J."/>
        </authorList>
    </citation>
    <scope>NUCLEOTIDE SEQUENCE</scope>
</reference>
<evidence type="ECO:0000256" key="12">
    <source>
        <dbReference type="ARBA" id="ARBA00029736"/>
    </source>
</evidence>
<dbReference type="InterPro" id="IPR029028">
    <property type="entry name" value="Alpha/beta_knot_MTases"/>
</dbReference>
<comment type="similarity">
    <text evidence="3">Belongs to the RNA methyltransferase TrmD family.</text>
</comment>
<gene>
    <name evidence="17" type="ORF">LCGC14_0203560</name>
</gene>
<evidence type="ECO:0000256" key="3">
    <source>
        <dbReference type="ARBA" id="ARBA00007630"/>
    </source>
</evidence>
<evidence type="ECO:0000256" key="8">
    <source>
        <dbReference type="ARBA" id="ARBA00022603"/>
    </source>
</evidence>